<dbReference type="RefSeq" id="WP_250912936.1">
    <property type="nucleotide sequence ID" value="NZ_JAMXLX010000006.1"/>
</dbReference>
<sequence length="284" mass="29884">MKSTIGPNKTGMKIARRTVLALMAAAALPLSFPAVAHAGTVEEAKAKGKVVIGIQGDNSPWGFVNSSGVQDGLDADIGKAFAESLGVQAEFVPLAVANRIPALVTGKVDVLFATMGMTAERAKTIQYSKPYAGNVLSVYGPKDKKIAGYDDLAGVAVGVPKSSAMDTAITAGAGDKANILRFDDDAANIQALLSGQVEAVGGNQFYGDRLNAAAADKYEPKFDLVTLYNGAGTRPGEKDWNEAINTFIDKIKADGTLAKIYDKWMKREVPAFPDSLPDIPFTVK</sequence>
<evidence type="ECO:0000313" key="6">
    <source>
        <dbReference type="Proteomes" id="UP001155380"/>
    </source>
</evidence>
<dbReference type="InterPro" id="IPR001638">
    <property type="entry name" value="Solute-binding_3/MltF_N"/>
</dbReference>
<evidence type="ECO:0000259" key="4">
    <source>
        <dbReference type="SMART" id="SM00062"/>
    </source>
</evidence>
<dbReference type="Proteomes" id="UP001155380">
    <property type="component" value="Unassembled WGS sequence"/>
</dbReference>
<dbReference type="SUPFAM" id="SSF53850">
    <property type="entry name" value="Periplasmic binding protein-like II"/>
    <property type="match status" value="1"/>
</dbReference>
<dbReference type="AlphaFoldDB" id="A0AAJ1FK15"/>
<accession>A0AAJ1FK15</accession>
<dbReference type="GO" id="GO:0042597">
    <property type="term" value="C:periplasmic space"/>
    <property type="evidence" value="ECO:0007669"/>
    <property type="project" value="UniProtKB-SubCell"/>
</dbReference>
<evidence type="ECO:0000256" key="1">
    <source>
        <dbReference type="ARBA" id="ARBA00004418"/>
    </source>
</evidence>
<dbReference type="EMBL" id="JAMXLX010000006">
    <property type="protein sequence ID" value="MCO5958866.1"/>
    <property type="molecule type" value="Genomic_DNA"/>
</dbReference>
<dbReference type="Gene3D" id="3.40.190.10">
    <property type="entry name" value="Periplasmic binding protein-like II"/>
    <property type="match status" value="2"/>
</dbReference>
<feature type="domain" description="Solute-binding protein family 3/N-terminal" evidence="4">
    <location>
        <begin position="49"/>
        <end position="268"/>
    </location>
</feature>
<comment type="subcellular location">
    <subcellularLocation>
        <location evidence="1">Periplasm</location>
    </subcellularLocation>
</comment>
<organism evidence="5 6">
    <name type="scientific">Ciceribacter sichuanensis</name>
    <dbReference type="NCBI Taxonomy" id="2949647"/>
    <lineage>
        <taxon>Bacteria</taxon>
        <taxon>Pseudomonadati</taxon>
        <taxon>Pseudomonadota</taxon>
        <taxon>Alphaproteobacteria</taxon>
        <taxon>Hyphomicrobiales</taxon>
        <taxon>Rhizobiaceae</taxon>
        <taxon>Ciceribacter</taxon>
    </lineage>
</organism>
<reference evidence="5" key="1">
    <citation type="submission" date="2022-06" db="EMBL/GenBank/DDBJ databases">
        <authorList>
            <person name="Sun Q."/>
        </authorList>
    </citation>
    <scope>NUCLEOTIDE SEQUENCE</scope>
    <source>
        <strain evidence="5">S101</strain>
    </source>
</reference>
<dbReference type="PROSITE" id="PS51318">
    <property type="entry name" value="TAT"/>
    <property type="match status" value="1"/>
</dbReference>
<feature type="chain" id="PRO_5042525207" evidence="3">
    <location>
        <begin position="39"/>
        <end position="284"/>
    </location>
</feature>
<proteinExistence type="predicted"/>
<dbReference type="Pfam" id="PF00497">
    <property type="entry name" value="SBP_bac_3"/>
    <property type="match status" value="1"/>
</dbReference>
<comment type="caution">
    <text evidence="5">The sequence shown here is derived from an EMBL/GenBank/DDBJ whole genome shotgun (WGS) entry which is preliminary data.</text>
</comment>
<dbReference type="InterPro" id="IPR006311">
    <property type="entry name" value="TAT_signal"/>
</dbReference>
<dbReference type="CDD" id="cd01072">
    <property type="entry name" value="PBP2_SMa0082_like"/>
    <property type="match status" value="1"/>
</dbReference>
<evidence type="ECO:0000256" key="2">
    <source>
        <dbReference type="ARBA" id="ARBA00022729"/>
    </source>
</evidence>
<dbReference type="PANTHER" id="PTHR35936:SF17">
    <property type="entry name" value="ARGININE-BINDING EXTRACELLULAR PROTEIN ARTP"/>
    <property type="match status" value="1"/>
</dbReference>
<name>A0AAJ1FK15_9HYPH</name>
<protein>
    <submittedName>
        <fullName evidence="5">Transporter substrate-binding domain-containing protein</fullName>
    </submittedName>
</protein>
<evidence type="ECO:0000313" key="5">
    <source>
        <dbReference type="EMBL" id="MCO5958866.1"/>
    </source>
</evidence>
<feature type="signal peptide" evidence="3">
    <location>
        <begin position="1"/>
        <end position="38"/>
    </location>
</feature>
<dbReference type="SMART" id="SM00062">
    <property type="entry name" value="PBPb"/>
    <property type="match status" value="1"/>
</dbReference>
<dbReference type="PANTHER" id="PTHR35936">
    <property type="entry name" value="MEMBRANE-BOUND LYTIC MUREIN TRANSGLYCOSYLASE F"/>
    <property type="match status" value="1"/>
</dbReference>
<evidence type="ECO:0000256" key="3">
    <source>
        <dbReference type="SAM" id="SignalP"/>
    </source>
</evidence>
<keyword evidence="2 3" id="KW-0732">Signal</keyword>
<gene>
    <name evidence="5" type="ORF">NBH21_18965</name>
</gene>